<feature type="region of interest" description="Disordered" evidence="1">
    <location>
        <begin position="1"/>
        <end position="40"/>
    </location>
</feature>
<keyword evidence="3" id="KW-1185">Reference proteome</keyword>
<organism evidence="2 3">
    <name type="scientific">Mycena chlorophos</name>
    <name type="common">Agaric fungus</name>
    <name type="synonym">Agaricus chlorophos</name>
    <dbReference type="NCBI Taxonomy" id="658473"/>
    <lineage>
        <taxon>Eukaryota</taxon>
        <taxon>Fungi</taxon>
        <taxon>Dikarya</taxon>
        <taxon>Basidiomycota</taxon>
        <taxon>Agaricomycotina</taxon>
        <taxon>Agaricomycetes</taxon>
        <taxon>Agaricomycetidae</taxon>
        <taxon>Agaricales</taxon>
        <taxon>Marasmiineae</taxon>
        <taxon>Mycenaceae</taxon>
        <taxon>Mycena</taxon>
    </lineage>
</organism>
<evidence type="ECO:0000256" key="1">
    <source>
        <dbReference type="SAM" id="MobiDB-lite"/>
    </source>
</evidence>
<name>A0ABQ0LFC7_MYCCL</name>
<proteinExistence type="predicted"/>
<evidence type="ECO:0000313" key="2">
    <source>
        <dbReference type="EMBL" id="GAT49803.1"/>
    </source>
</evidence>
<protein>
    <submittedName>
        <fullName evidence="2">Uncharacterized protein</fullName>
    </submittedName>
</protein>
<sequence length="189" mass="20300">MSLPAWSRYKSNPDYRPQDARDGHTDGSLVTPANSTSSKRGLSWSRKRQCMSCVRASALLCLPFPLPCTSAVAGLSLFPSLVGRSRPSPQTYDENIVPIPMSAYQRAVASDEVQTVIRIRGCPSVGLWVLFVDDATASTSMLAPAAGPIEPPYHPQSPSRSRPPWLTTICACSADAGAYGRGWTTPTST</sequence>
<evidence type="ECO:0000313" key="3">
    <source>
        <dbReference type="Proteomes" id="UP000815677"/>
    </source>
</evidence>
<accession>A0ABQ0LFC7</accession>
<reference evidence="2" key="1">
    <citation type="submission" date="2014-09" db="EMBL/GenBank/DDBJ databases">
        <title>Genome sequence of the luminous mushroom Mycena chlorophos for searching fungal bioluminescence genes.</title>
        <authorList>
            <person name="Tanaka Y."/>
            <person name="Kasuga D."/>
            <person name="Oba Y."/>
            <person name="Hase S."/>
            <person name="Sato K."/>
            <person name="Oba Y."/>
            <person name="Sakakibara Y."/>
        </authorList>
    </citation>
    <scope>NUCLEOTIDE SEQUENCE</scope>
</reference>
<dbReference type="EMBL" id="DF845847">
    <property type="protein sequence ID" value="GAT49803.1"/>
    <property type="molecule type" value="Genomic_DNA"/>
</dbReference>
<gene>
    <name evidence="2" type="ORF">MCHLO_07093</name>
</gene>
<feature type="compositionally biased region" description="Polar residues" evidence="1">
    <location>
        <begin position="31"/>
        <end position="40"/>
    </location>
</feature>
<dbReference type="Proteomes" id="UP000815677">
    <property type="component" value="Unassembled WGS sequence"/>
</dbReference>
<feature type="compositionally biased region" description="Basic and acidic residues" evidence="1">
    <location>
        <begin position="11"/>
        <end position="25"/>
    </location>
</feature>